<comment type="caution">
    <text evidence="2">The sequence shown here is derived from an EMBL/GenBank/DDBJ whole genome shotgun (WGS) entry which is preliminary data.</text>
</comment>
<proteinExistence type="predicted"/>
<feature type="region of interest" description="Disordered" evidence="1">
    <location>
        <begin position="462"/>
        <end position="516"/>
    </location>
</feature>
<dbReference type="EMBL" id="CAXITT010000748">
    <property type="protein sequence ID" value="CAL1545881.1"/>
    <property type="molecule type" value="Genomic_DNA"/>
</dbReference>
<evidence type="ECO:0000256" key="1">
    <source>
        <dbReference type="SAM" id="MobiDB-lite"/>
    </source>
</evidence>
<dbReference type="GO" id="GO:0031398">
    <property type="term" value="P:positive regulation of protein ubiquitination"/>
    <property type="evidence" value="ECO:0007669"/>
    <property type="project" value="TreeGrafter"/>
</dbReference>
<dbReference type="SMART" id="SM00238">
    <property type="entry name" value="BIR"/>
    <property type="match status" value="1"/>
</dbReference>
<gene>
    <name evidence="2" type="ORF">GSLYS_00019258001</name>
</gene>
<dbReference type="Pfam" id="PF00653">
    <property type="entry name" value="BIR"/>
    <property type="match status" value="1"/>
</dbReference>
<dbReference type="GO" id="GO:0061630">
    <property type="term" value="F:ubiquitin protein ligase activity"/>
    <property type="evidence" value="ECO:0007669"/>
    <property type="project" value="TreeGrafter"/>
</dbReference>
<dbReference type="GO" id="GO:0005737">
    <property type="term" value="C:cytoplasm"/>
    <property type="evidence" value="ECO:0007669"/>
    <property type="project" value="TreeGrafter"/>
</dbReference>
<reference evidence="2 3" key="1">
    <citation type="submission" date="2024-04" db="EMBL/GenBank/DDBJ databases">
        <authorList>
            <consortium name="Genoscope - CEA"/>
            <person name="William W."/>
        </authorList>
    </citation>
    <scope>NUCLEOTIDE SEQUENCE [LARGE SCALE GENOMIC DNA]</scope>
</reference>
<dbReference type="Gene3D" id="1.10.1170.10">
    <property type="entry name" value="Inhibitor Of Apoptosis Protein (2mihbC-IAP-1), Chain A"/>
    <property type="match status" value="1"/>
</dbReference>
<feature type="non-terminal residue" evidence="2">
    <location>
        <position position="603"/>
    </location>
</feature>
<feature type="region of interest" description="Disordered" evidence="1">
    <location>
        <begin position="407"/>
        <end position="433"/>
    </location>
</feature>
<evidence type="ECO:0008006" key="4">
    <source>
        <dbReference type="Google" id="ProtNLM"/>
    </source>
</evidence>
<dbReference type="PANTHER" id="PTHR10044">
    <property type="entry name" value="INHIBITOR OF APOPTOSIS"/>
    <property type="match status" value="1"/>
</dbReference>
<sequence length="603" mass="67010">MNLIKDVETLQKIKKGIGVKLRKSREKQSYRVFDTFLYASLRQNNALSDSIIQQANRLRIALKWSINDEIIENLQKLSKLMSYWNEQKKETIKNSEDMNAYINEYSNNINYSPSIILKNFQHEPYLNIYLLKQKSADSLDTKNLGENDSINKYAENIQKEAKIGCAKLEAKYNADEGAKPRLKETVKGDDTCMMRALVAGHFKDAEKEIPGKHLNEKLGCPKSKWTDGEDVEDDIIDYLNTAVRRRDFPLQPVEITVFMQPSSHPYHLFGIPWNMLKREINRILTFARYPKDAVKSALLLAAQGFVYIGTGQGSDDQVKCCFCCGEKRNWGILDVIQEVHRRISPNCSMVTGVDCDNDPISTTSYLSHPANPLNTSELIASNNNGELCDNLQTDSVLDAAQPSIHVTPREFQGRKTPNNQDDRRNPTAGNTTMLNYPPGHTDHFSVTPPGNNFVQLDPQVRPASVPTRSTLAPQVLVETASRTQTPRNDLNAPMSDNPQRTQVHISNASRPSSNLASDLNESQITTMPTTVPQGATAAEITTPTVQTPPPASATNKPDENPNNPNGQQGTAHSVQTGSPGSGSNNTGSNKAPTYSELGIITER</sequence>
<dbReference type="GO" id="GO:0051726">
    <property type="term" value="P:regulation of cell cycle"/>
    <property type="evidence" value="ECO:0007669"/>
    <property type="project" value="TreeGrafter"/>
</dbReference>
<dbReference type="InterPro" id="IPR001370">
    <property type="entry name" value="BIR_rpt"/>
</dbReference>
<name>A0AAV2IFY0_LYMST</name>
<keyword evidence="3" id="KW-1185">Reference proteome</keyword>
<dbReference type="PANTHER" id="PTHR10044:SF139">
    <property type="entry name" value="DEATH-ASSOCIATED INHIBITOR OF APOPTOSIS 2"/>
    <property type="match status" value="1"/>
</dbReference>
<dbReference type="PROSITE" id="PS50143">
    <property type="entry name" value="BIR_REPEAT_2"/>
    <property type="match status" value="1"/>
</dbReference>
<dbReference type="SUPFAM" id="SSF57924">
    <property type="entry name" value="Inhibitor of apoptosis (IAP) repeat"/>
    <property type="match status" value="1"/>
</dbReference>
<evidence type="ECO:0000313" key="2">
    <source>
        <dbReference type="EMBL" id="CAL1545881.1"/>
    </source>
</evidence>
<dbReference type="AlphaFoldDB" id="A0AAV2IFY0"/>
<dbReference type="GO" id="GO:0043066">
    <property type="term" value="P:negative regulation of apoptotic process"/>
    <property type="evidence" value="ECO:0007669"/>
    <property type="project" value="TreeGrafter"/>
</dbReference>
<feature type="compositionally biased region" description="Polar residues" evidence="1">
    <location>
        <begin position="552"/>
        <end position="575"/>
    </location>
</feature>
<dbReference type="GO" id="GO:0043027">
    <property type="term" value="F:cysteine-type endopeptidase inhibitor activity involved in apoptotic process"/>
    <property type="evidence" value="ECO:0007669"/>
    <property type="project" value="TreeGrafter"/>
</dbReference>
<feature type="compositionally biased region" description="Low complexity" evidence="1">
    <location>
        <begin position="576"/>
        <end position="589"/>
    </location>
</feature>
<organism evidence="2 3">
    <name type="scientific">Lymnaea stagnalis</name>
    <name type="common">Great pond snail</name>
    <name type="synonym">Helix stagnalis</name>
    <dbReference type="NCBI Taxonomy" id="6523"/>
    <lineage>
        <taxon>Eukaryota</taxon>
        <taxon>Metazoa</taxon>
        <taxon>Spiralia</taxon>
        <taxon>Lophotrochozoa</taxon>
        <taxon>Mollusca</taxon>
        <taxon>Gastropoda</taxon>
        <taxon>Heterobranchia</taxon>
        <taxon>Euthyneura</taxon>
        <taxon>Panpulmonata</taxon>
        <taxon>Hygrophila</taxon>
        <taxon>Lymnaeoidea</taxon>
        <taxon>Lymnaeidae</taxon>
        <taxon>Lymnaea</taxon>
    </lineage>
</organism>
<dbReference type="Proteomes" id="UP001497497">
    <property type="component" value="Unassembled WGS sequence"/>
</dbReference>
<evidence type="ECO:0000313" key="3">
    <source>
        <dbReference type="Proteomes" id="UP001497497"/>
    </source>
</evidence>
<dbReference type="InterPro" id="IPR050784">
    <property type="entry name" value="IAP"/>
</dbReference>
<accession>A0AAV2IFY0</accession>
<feature type="region of interest" description="Disordered" evidence="1">
    <location>
        <begin position="542"/>
        <end position="603"/>
    </location>
</feature>
<feature type="compositionally biased region" description="Polar residues" evidence="1">
    <location>
        <begin position="480"/>
        <end position="516"/>
    </location>
</feature>
<dbReference type="GO" id="GO:0005634">
    <property type="term" value="C:nucleus"/>
    <property type="evidence" value="ECO:0007669"/>
    <property type="project" value="TreeGrafter"/>
</dbReference>
<protein>
    <recommendedName>
        <fullName evidence="4">OTU domain-containing protein</fullName>
    </recommendedName>
</protein>